<dbReference type="InterPro" id="IPR009000">
    <property type="entry name" value="Transl_B-barrel_sf"/>
</dbReference>
<dbReference type="InterPro" id="IPR056792">
    <property type="entry name" value="PRC_RimM"/>
</dbReference>
<evidence type="ECO:0000256" key="4">
    <source>
        <dbReference type="ARBA" id="ARBA00023186"/>
    </source>
</evidence>
<comment type="subcellular location">
    <subcellularLocation>
        <location evidence="5">Cytoplasm</location>
    </subcellularLocation>
</comment>
<dbReference type="InterPro" id="IPR011033">
    <property type="entry name" value="PRC_barrel-like_sf"/>
</dbReference>
<name>A0ABN6SK21_9LACO</name>
<keyword evidence="9" id="KW-1185">Reference proteome</keyword>
<feature type="domain" description="RimM N-terminal" evidence="6">
    <location>
        <begin position="6"/>
        <end position="86"/>
    </location>
</feature>
<dbReference type="EMBL" id="AP026803">
    <property type="protein sequence ID" value="BDR60655.1"/>
    <property type="molecule type" value="Genomic_DNA"/>
</dbReference>
<evidence type="ECO:0000259" key="7">
    <source>
        <dbReference type="Pfam" id="PF24986"/>
    </source>
</evidence>
<sequence>MQFYDVAQILTTHGLKGELKVKLVTDFPAERFTPGQQLALKDDPERILTVASSRPFQQFWLVSFAEVAELAAAAELKGKMLVVSEADQHELPEDAYYYHDILGCTVVDQQSGAPLGKITGIESPGANDVWEVTEKNGHTYLIPYIDEVVKQVDVPGQKIYVELLEGLRDED</sequence>
<reference evidence="8 9" key="1">
    <citation type="journal article" date="2023" name="Microbiol. Spectr.">
        <title>Symbiosis of Carpenter Bees with Uncharacterized Lactic Acid Bacteria Showing NAD Auxotrophy.</title>
        <authorList>
            <person name="Kawasaki S."/>
            <person name="Ozawa K."/>
            <person name="Mori T."/>
            <person name="Yamamoto A."/>
            <person name="Ito M."/>
            <person name="Ohkuma M."/>
            <person name="Sakamoto M."/>
            <person name="Matsutani M."/>
        </authorList>
    </citation>
    <scope>NUCLEOTIDE SEQUENCE [LARGE SCALE GENOMIC DNA]</scope>
    <source>
        <strain evidence="8 9">Kim32-2</strain>
    </source>
</reference>
<accession>A0ABN6SK21</accession>
<dbReference type="InterPro" id="IPR036976">
    <property type="entry name" value="RimM_N_sf"/>
</dbReference>
<evidence type="ECO:0000313" key="8">
    <source>
        <dbReference type="EMBL" id="BDR60655.1"/>
    </source>
</evidence>
<dbReference type="InterPro" id="IPR011961">
    <property type="entry name" value="RimM"/>
</dbReference>
<evidence type="ECO:0000256" key="2">
    <source>
        <dbReference type="ARBA" id="ARBA00022517"/>
    </source>
</evidence>
<dbReference type="Pfam" id="PF01782">
    <property type="entry name" value="RimM"/>
    <property type="match status" value="1"/>
</dbReference>
<dbReference type="Gene3D" id="2.40.30.60">
    <property type="entry name" value="RimM"/>
    <property type="match status" value="1"/>
</dbReference>
<proteinExistence type="inferred from homology"/>
<dbReference type="SUPFAM" id="SSF50447">
    <property type="entry name" value="Translation proteins"/>
    <property type="match status" value="1"/>
</dbReference>
<evidence type="ECO:0000256" key="5">
    <source>
        <dbReference type="HAMAP-Rule" id="MF_00014"/>
    </source>
</evidence>
<evidence type="ECO:0000313" key="9">
    <source>
        <dbReference type="Proteomes" id="UP001321741"/>
    </source>
</evidence>
<dbReference type="Proteomes" id="UP001321741">
    <property type="component" value="Chromosome"/>
</dbReference>
<dbReference type="Gene3D" id="2.30.30.240">
    <property type="entry name" value="PRC-barrel domain"/>
    <property type="match status" value="1"/>
</dbReference>
<gene>
    <name evidence="5 8" type="primary">rimM</name>
    <name evidence="8" type="ORF">KIM322_09160</name>
</gene>
<keyword evidence="4 5" id="KW-0143">Chaperone</keyword>
<evidence type="ECO:0000256" key="1">
    <source>
        <dbReference type="ARBA" id="ARBA00022490"/>
    </source>
</evidence>
<evidence type="ECO:0000259" key="6">
    <source>
        <dbReference type="Pfam" id="PF01782"/>
    </source>
</evidence>
<dbReference type="Pfam" id="PF24986">
    <property type="entry name" value="PRC_RimM"/>
    <property type="match status" value="1"/>
</dbReference>
<comment type="similarity">
    <text evidence="5">Belongs to the RimM family.</text>
</comment>
<dbReference type="PANTHER" id="PTHR33692">
    <property type="entry name" value="RIBOSOME MATURATION FACTOR RIMM"/>
    <property type="match status" value="1"/>
</dbReference>
<comment type="subunit">
    <text evidence="5">Binds ribosomal protein uS19.</text>
</comment>
<dbReference type="InterPro" id="IPR002676">
    <property type="entry name" value="RimM_N"/>
</dbReference>
<keyword evidence="1 5" id="KW-0963">Cytoplasm</keyword>
<dbReference type="SUPFAM" id="SSF50346">
    <property type="entry name" value="PRC-barrel domain"/>
    <property type="match status" value="1"/>
</dbReference>
<evidence type="ECO:0000256" key="3">
    <source>
        <dbReference type="ARBA" id="ARBA00022552"/>
    </source>
</evidence>
<keyword evidence="2 5" id="KW-0690">Ribosome biogenesis</keyword>
<comment type="function">
    <text evidence="5">An accessory protein needed during the final step in the assembly of 30S ribosomal subunit, possibly for assembly of the head region. Essential for efficient processing of 16S rRNA. May be needed both before and after RbfA during the maturation of 16S rRNA. It has affinity for free ribosomal 30S subunits but not for 70S ribosomes.</text>
</comment>
<organism evidence="8 9">
    <name type="scientific">Lactobacillus xylocopicola</name>
    <dbReference type="NCBI Taxonomy" id="2976676"/>
    <lineage>
        <taxon>Bacteria</taxon>
        <taxon>Bacillati</taxon>
        <taxon>Bacillota</taxon>
        <taxon>Bacilli</taxon>
        <taxon>Lactobacillales</taxon>
        <taxon>Lactobacillaceae</taxon>
        <taxon>Lactobacillus</taxon>
    </lineage>
</organism>
<protein>
    <recommendedName>
        <fullName evidence="5">Ribosome maturation factor RimM</fullName>
    </recommendedName>
</protein>
<keyword evidence="3 5" id="KW-0698">rRNA processing</keyword>
<comment type="domain">
    <text evidence="5">The PRC barrel domain binds ribosomal protein uS19.</text>
</comment>
<dbReference type="HAMAP" id="MF_00014">
    <property type="entry name" value="Ribosome_mat_RimM"/>
    <property type="match status" value="1"/>
</dbReference>
<feature type="domain" description="Ribosome maturation factor RimM PRC barrel" evidence="7">
    <location>
        <begin position="98"/>
        <end position="167"/>
    </location>
</feature>
<dbReference type="NCBIfam" id="TIGR02273">
    <property type="entry name" value="16S_RimM"/>
    <property type="match status" value="1"/>
</dbReference>
<dbReference type="PANTHER" id="PTHR33692:SF1">
    <property type="entry name" value="RIBOSOME MATURATION FACTOR RIMM"/>
    <property type="match status" value="1"/>
</dbReference>
<dbReference type="RefSeq" id="WP_317636908.1">
    <property type="nucleotide sequence ID" value="NZ_AP026803.1"/>
</dbReference>